<evidence type="ECO:0000313" key="2">
    <source>
        <dbReference type="Proteomes" id="UP000053660"/>
    </source>
</evidence>
<keyword evidence="2" id="KW-1185">Reference proteome</keyword>
<protein>
    <submittedName>
        <fullName evidence="1">Uncharacterized protein</fullName>
    </submittedName>
</protein>
<sequence length="124" mass="13552">MVYCLVVLVRSNQSTSDSMSVQSKLFALSLDPQWRKRVIISACAGAVGLIALSKLSCASGRKKVSKENGTASLNTSRKKRKALDAAFLGQLLKLFRIMVPGVFSKEAGIIGMNENLCLKKWKDM</sequence>
<evidence type="ECO:0000313" key="1">
    <source>
        <dbReference type="EMBL" id="KHJ91096.1"/>
    </source>
</evidence>
<dbReference type="Proteomes" id="UP000053660">
    <property type="component" value="Unassembled WGS sequence"/>
</dbReference>
<dbReference type="AlphaFoldDB" id="A0A0B1T4N7"/>
<organism evidence="1 2">
    <name type="scientific">Oesophagostomum dentatum</name>
    <name type="common">Nodular worm</name>
    <dbReference type="NCBI Taxonomy" id="61180"/>
    <lineage>
        <taxon>Eukaryota</taxon>
        <taxon>Metazoa</taxon>
        <taxon>Ecdysozoa</taxon>
        <taxon>Nematoda</taxon>
        <taxon>Chromadorea</taxon>
        <taxon>Rhabditida</taxon>
        <taxon>Rhabditina</taxon>
        <taxon>Rhabditomorpha</taxon>
        <taxon>Strongyloidea</taxon>
        <taxon>Strongylidae</taxon>
        <taxon>Oesophagostomum</taxon>
    </lineage>
</organism>
<name>A0A0B1T4N7_OESDE</name>
<reference evidence="1 2" key="1">
    <citation type="submission" date="2014-03" db="EMBL/GenBank/DDBJ databases">
        <title>Draft genome of the hookworm Oesophagostomum dentatum.</title>
        <authorList>
            <person name="Mitreva M."/>
        </authorList>
    </citation>
    <scope>NUCLEOTIDE SEQUENCE [LARGE SCALE GENOMIC DNA]</scope>
    <source>
        <strain evidence="1 2">OD-Hann</strain>
    </source>
</reference>
<accession>A0A0B1T4N7</accession>
<gene>
    <name evidence="1" type="ORF">OESDEN_09044</name>
</gene>
<dbReference type="OrthoDB" id="422637at2759"/>
<dbReference type="EMBL" id="KN552346">
    <property type="protein sequence ID" value="KHJ91096.1"/>
    <property type="molecule type" value="Genomic_DNA"/>
</dbReference>
<proteinExistence type="predicted"/>